<dbReference type="PANTHER" id="PTHR10668:SF105">
    <property type="entry name" value="DEHYDROGENASE-RELATED"/>
    <property type="match status" value="1"/>
</dbReference>
<comment type="caution">
    <text evidence="1">The sequence shown here is derived from an EMBL/GenBank/DDBJ whole genome shotgun (WGS) entry which is preliminary data.</text>
</comment>
<evidence type="ECO:0000313" key="2">
    <source>
        <dbReference type="Proteomes" id="UP000321571"/>
    </source>
</evidence>
<dbReference type="Pfam" id="PF13450">
    <property type="entry name" value="NAD_binding_8"/>
    <property type="match status" value="1"/>
</dbReference>
<dbReference type="OrthoDB" id="833207at2"/>
<dbReference type="AlphaFoldDB" id="A0A5C8NI60"/>
<reference evidence="1 2" key="1">
    <citation type="submission" date="2019-06" db="EMBL/GenBank/DDBJ databases">
        <title>Aeromicrobium sp. nov., isolated from a maize field.</title>
        <authorList>
            <person name="Lin S.-Y."/>
            <person name="Tsai C.-F."/>
            <person name="Young C.-C."/>
        </authorList>
    </citation>
    <scope>NUCLEOTIDE SEQUENCE [LARGE SCALE GENOMIC DNA]</scope>
    <source>
        <strain evidence="1 2">CC-CFT486</strain>
    </source>
</reference>
<protein>
    <submittedName>
        <fullName evidence="1">NAD(P)/FAD-dependent oxidoreductase</fullName>
    </submittedName>
</protein>
<gene>
    <name evidence="1" type="ORF">FHP06_09775</name>
</gene>
<dbReference type="Gene3D" id="3.50.50.60">
    <property type="entry name" value="FAD/NAD(P)-binding domain"/>
    <property type="match status" value="1"/>
</dbReference>
<dbReference type="InterPro" id="IPR036188">
    <property type="entry name" value="FAD/NAD-bd_sf"/>
</dbReference>
<accession>A0A5C8NI60</accession>
<name>A0A5C8NI60_9ACTN</name>
<proteinExistence type="predicted"/>
<dbReference type="RefSeq" id="WP_147686248.1">
    <property type="nucleotide sequence ID" value="NZ_VDUX01000004.1"/>
</dbReference>
<evidence type="ECO:0000313" key="1">
    <source>
        <dbReference type="EMBL" id="TXL60707.1"/>
    </source>
</evidence>
<keyword evidence="2" id="KW-1185">Reference proteome</keyword>
<dbReference type="PRINTS" id="PR00411">
    <property type="entry name" value="PNDRDTASEI"/>
</dbReference>
<dbReference type="SUPFAM" id="SSF51905">
    <property type="entry name" value="FAD/NAD(P)-binding domain"/>
    <property type="match status" value="1"/>
</dbReference>
<dbReference type="PANTHER" id="PTHR10668">
    <property type="entry name" value="PHYTOENE DEHYDROGENASE"/>
    <property type="match status" value="1"/>
</dbReference>
<sequence>MTSAVIVGSGPNGLAAAVTLAAEGVDVTVLESADTPGGGVRSGEATLPGLVHDECSGFHPFAVESVFSRRFDLAEAGLRWAWPDVQYAHPLDGGRGAAAVRSVEETAASLGADARSYRRMYGPLTERFDRIADEFLQPLAHVPSHPIALARFGLYAPLPAGLLARRFRTEEARALWGGVAAHNFRPMSGLLSSAIGAALATAAHRFGWPVAVGGSAAIADAMITLLEKSGGRVETGIHVSSIDELPRADIVMLDTSPRSAARILGDRLGRRTSKAYRRFQHGTAAFQVALAVEDGIPWSYEPARRAGTVHLSGTFAETAAAERATAGGEMPDRPFVLLGQQYLADPSRSQGSLHPVDAYAHVPSGYTGDATELVLRQIERFAPGVRDHVRAMRVRTTAQIARDNPNYVGGDIITGEKTPVQTLVGPRLALNPYGTGVPGVFLCSAAAPPGPGAHGLVGHHAARTALRRLR</sequence>
<dbReference type="EMBL" id="VDUX01000004">
    <property type="protein sequence ID" value="TXL60707.1"/>
    <property type="molecule type" value="Genomic_DNA"/>
</dbReference>
<organism evidence="1 2">
    <name type="scientific">Aeromicrobium terrae</name>
    <dbReference type="NCBI Taxonomy" id="2498846"/>
    <lineage>
        <taxon>Bacteria</taxon>
        <taxon>Bacillati</taxon>
        <taxon>Actinomycetota</taxon>
        <taxon>Actinomycetes</taxon>
        <taxon>Propionibacteriales</taxon>
        <taxon>Nocardioidaceae</taxon>
        <taxon>Aeromicrobium</taxon>
    </lineage>
</organism>
<dbReference type="Proteomes" id="UP000321571">
    <property type="component" value="Unassembled WGS sequence"/>
</dbReference>